<dbReference type="Proteomes" id="UP000317365">
    <property type="component" value="Chromosome"/>
</dbReference>
<keyword evidence="5" id="KW-1185">Reference proteome</keyword>
<dbReference type="Pfam" id="PF00497">
    <property type="entry name" value="SBP_bac_3"/>
    <property type="match status" value="1"/>
</dbReference>
<dbReference type="SUPFAM" id="SSF53850">
    <property type="entry name" value="Periplasmic binding protein-like II"/>
    <property type="match status" value="1"/>
</dbReference>
<feature type="domain" description="Solute-binding protein family 3/N-terminal" evidence="3">
    <location>
        <begin position="36"/>
        <end position="263"/>
    </location>
</feature>
<keyword evidence="2" id="KW-0812">Transmembrane</keyword>
<reference evidence="5" key="1">
    <citation type="submission" date="2019-02" db="EMBL/GenBank/DDBJ databases">
        <title>Complete genome sequence of Rhodoferax sp. Gr-4.</title>
        <authorList>
            <person name="Jin L."/>
        </authorList>
    </citation>
    <scope>NUCLEOTIDE SEQUENCE [LARGE SCALE GENOMIC DNA]</scope>
    <source>
        <strain evidence="5">Gr-4</strain>
    </source>
</reference>
<keyword evidence="2" id="KW-0472">Membrane</keyword>
<dbReference type="KEGG" id="rhg:EXZ61_00275"/>
<dbReference type="AlphaFoldDB" id="A0A515EJ98"/>
<accession>A0A515EJ98</accession>
<evidence type="ECO:0000256" key="2">
    <source>
        <dbReference type="SAM" id="Phobius"/>
    </source>
</evidence>
<name>A0A515EJ98_9BURK</name>
<evidence type="ECO:0000259" key="3">
    <source>
        <dbReference type="SMART" id="SM00062"/>
    </source>
</evidence>
<sequence length="263" mass="29460">MATLSREECMQHLYRWFIGMVCGLSGTLAAAAAPTEITLVRGDEDYPPFEMVVGHKLRGVHVEMVEAAARSMGLRVKWQSLPWKRALRMVELGQVDGVTYIGRTPEREAWAIFDEDNQLSSTDIRFIVLRANAANMPFDGNLVSYLANRTPIVVRGFQFGIADIDRRKKFEANNMADVVRQLEAKVGGVGVVNWSDFSGAFADKPEMEAVTALKPAITTTYNYIAFSKARKHEALAHQFGNALASYKRSAAYTELLSRYRTER</sequence>
<reference evidence="5" key="2">
    <citation type="journal article" date="2020" name="Int. J. Syst. Evol. Microbiol.">
        <title>Genomic insights into a novel species Rhodoferax aquaticus sp. nov., isolated from freshwater.</title>
        <authorList>
            <person name="Li T."/>
            <person name="Zhuo Y."/>
            <person name="Jin C.Z."/>
            <person name="Wu X."/>
            <person name="Ko S.R."/>
            <person name="Jin F.J."/>
            <person name="Ahn C.Y."/>
            <person name="Oh H.M."/>
            <person name="Lee H.G."/>
            <person name="Jin L."/>
        </authorList>
    </citation>
    <scope>NUCLEOTIDE SEQUENCE [LARGE SCALE GENOMIC DNA]</scope>
    <source>
        <strain evidence="5">Gr-4</strain>
    </source>
</reference>
<dbReference type="PANTHER" id="PTHR35936">
    <property type="entry name" value="MEMBRANE-BOUND LYTIC MUREIN TRANSGLYCOSYLASE F"/>
    <property type="match status" value="1"/>
</dbReference>
<dbReference type="PANTHER" id="PTHR35936:SF25">
    <property type="entry name" value="ABC TRANSPORTER SUBSTRATE-BINDING PROTEIN"/>
    <property type="match status" value="1"/>
</dbReference>
<evidence type="ECO:0000256" key="1">
    <source>
        <dbReference type="ARBA" id="ARBA00022729"/>
    </source>
</evidence>
<protein>
    <submittedName>
        <fullName evidence="4">Transporter substrate-binding domain-containing protein</fullName>
    </submittedName>
</protein>
<dbReference type="Gene3D" id="3.40.190.10">
    <property type="entry name" value="Periplasmic binding protein-like II"/>
    <property type="match status" value="2"/>
</dbReference>
<keyword evidence="2" id="KW-1133">Transmembrane helix</keyword>
<organism evidence="4 5">
    <name type="scientific">Rhodoferax aquaticus</name>
    <dbReference type="NCBI Taxonomy" id="2527691"/>
    <lineage>
        <taxon>Bacteria</taxon>
        <taxon>Pseudomonadati</taxon>
        <taxon>Pseudomonadota</taxon>
        <taxon>Betaproteobacteria</taxon>
        <taxon>Burkholderiales</taxon>
        <taxon>Comamonadaceae</taxon>
        <taxon>Rhodoferax</taxon>
    </lineage>
</organism>
<evidence type="ECO:0000313" key="4">
    <source>
        <dbReference type="EMBL" id="QDL52733.1"/>
    </source>
</evidence>
<evidence type="ECO:0000313" key="5">
    <source>
        <dbReference type="Proteomes" id="UP000317365"/>
    </source>
</evidence>
<keyword evidence="1" id="KW-0732">Signal</keyword>
<gene>
    <name evidence="4" type="ORF">EXZ61_00275</name>
</gene>
<dbReference type="EMBL" id="CP036282">
    <property type="protein sequence ID" value="QDL52733.1"/>
    <property type="molecule type" value="Genomic_DNA"/>
</dbReference>
<proteinExistence type="predicted"/>
<feature type="transmembrane region" description="Helical" evidence="2">
    <location>
        <begin position="12"/>
        <end position="33"/>
    </location>
</feature>
<dbReference type="InterPro" id="IPR001638">
    <property type="entry name" value="Solute-binding_3/MltF_N"/>
</dbReference>
<dbReference type="SMART" id="SM00062">
    <property type="entry name" value="PBPb"/>
    <property type="match status" value="1"/>
</dbReference>